<dbReference type="Pfam" id="PF02746">
    <property type="entry name" value="MR_MLE_N"/>
    <property type="match status" value="1"/>
</dbReference>
<comment type="caution">
    <text evidence="5">The sequence shown here is derived from an EMBL/GenBank/DDBJ whole genome shotgun (WGS) entry which is preliminary data.</text>
</comment>
<dbReference type="InterPro" id="IPR013342">
    <property type="entry name" value="Mandelate_racemase_C"/>
</dbReference>
<keyword evidence="6" id="KW-1185">Reference proteome</keyword>
<accession>A0ABW4JJ57</accession>
<dbReference type="InterPro" id="IPR036849">
    <property type="entry name" value="Enolase-like_C_sf"/>
</dbReference>
<evidence type="ECO:0000259" key="4">
    <source>
        <dbReference type="SMART" id="SM00922"/>
    </source>
</evidence>
<dbReference type="SFLD" id="SFLDS00001">
    <property type="entry name" value="Enolase"/>
    <property type="match status" value="1"/>
</dbReference>
<proteinExistence type="predicted"/>
<organism evidence="5 6">
    <name type="scientific">Alicyclobacillus fodiniaquatilis</name>
    <dbReference type="NCBI Taxonomy" id="1661150"/>
    <lineage>
        <taxon>Bacteria</taxon>
        <taxon>Bacillati</taxon>
        <taxon>Bacillota</taxon>
        <taxon>Bacilli</taxon>
        <taxon>Bacillales</taxon>
        <taxon>Alicyclobacillaceae</taxon>
        <taxon>Alicyclobacillus</taxon>
    </lineage>
</organism>
<dbReference type="InterPro" id="IPR029065">
    <property type="entry name" value="Enolase_C-like"/>
</dbReference>
<dbReference type="CDD" id="cd03316">
    <property type="entry name" value="MR_like"/>
    <property type="match status" value="1"/>
</dbReference>
<dbReference type="Pfam" id="PF13378">
    <property type="entry name" value="MR_MLE_C"/>
    <property type="match status" value="1"/>
</dbReference>
<dbReference type="Gene3D" id="3.30.390.10">
    <property type="entry name" value="Enolase-like, N-terminal domain"/>
    <property type="match status" value="1"/>
</dbReference>
<comment type="cofactor">
    <cofactor evidence="1">
        <name>Mg(2+)</name>
        <dbReference type="ChEBI" id="CHEBI:18420"/>
    </cofactor>
</comment>
<dbReference type="InterPro" id="IPR046945">
    <property type="entry name" value="RHMD-like"/>
</dbReference>
<evidence type="ECO:0000256" key="1">
    <source>
        <dbReference type="ARBA" id="ARBA00001946"/>
    </source>
</evidence>
<evidence type="ECO:0000256" key="3">
    <source>
        <dbReference type="ARBA" id="ARBA00022842"/>
    </source>
</evidence>
<evidence type="ECO:0000313" key="6">
    <source>
        <dbReference type="Proteomes" id="UP001597079"/>
    </source>
</evidence>
<feature type="domain" description="Mandelate racemase/muconate lactonizing enzyme C-terminal" evidence="4">
    <location>
        <begin position="144"/>
        <end position="241"/>
    </location>
</feature>
<dbReference type="InterPro" id="IPR013341">
    <property type="entry name" value="Mandelate_racemase_N_dom"/>
</dbReference>
<dbReference type="SFLD" id="SFLDG00179">
    <property type="entry name" value="mandelate_racemase"/>
    <property type="match status" value="1"/>
</dbReference>
<keyword evidence="3" id="KW-0460">Magnesium</keyword>
<dbReference type="PANTHER" id="PTHR13794">
    <property type="entry name" value="ENOLASE SUPERFAMILY, MANDELATE RACEMASE"/>
    <property type="match status" value="1"/>
</dbReference>
<dbReference type="PANTHER" id="PTHR13794:SF58">
    <property type="entry name" value="MITOCHONDRIAL ENOLASE SUPERFAMILY MEMBER 1"/>
    <property type="match status" value="1"/>
</dbReference>
<gene>
    <name evidence="5" type="ORF">ACFSB2_11210</name>
</gene>
<dbReference type="RefSeq" id="WP_377943138.1">
    <property type="nucleotide sequence ID" value="NZ_JBHUCX010000028.1"/>
</dbReference>
<keyword evidence="2" id="KW-0479">Metal-binding</keyword>
<reference evidence="6" key="1">
    <citation type="journal article" date="2019" name="Int. J. Syst. Evol. Microbiol.">
        <title>The Global Catalogue of Microorganisms (GCM) 10K type strain sequencing project: providing services to taxonomists for standard genome sequencing and annotation.</title>
        <authorList>
            <consortium name="The Broad Institute Genomics Platform"/>
            <consortium name="The Broad Institute Genome Sequencing Center for Infectious Disease"/>
            <person name="Wu L."/>
            <person name="Ma J."/>
        </authorList>
    </citation>
    <scope>NUCLEOTIDE SEQUENCE [LARGE SCALE GENOMIC DNA]</scope>
    <source>
        <strain evidence="6">CGMCC 1.12286</strain>
    </source>
</reference>
<name>A0ABW4JJ57_9BACL</name>
<dbReference type="Proteomes" id="UP001597079">
    <property type="component" value="Unassembled WGS sequence"/>
</dbReference>
<sequence length="372" mass="41322">MKIARVVTNTYQVPLARPWGDTTHRIAHLELIVTDIMTEDGSCGTGFSYTVGMGGKSIQSLLDWYISPLLIGETVDPRYQWHRLWHRCHDAGGGGILTMALAAVDIALWDLVAKSRNQSLVDTLGRFRQTIPVYGSGVNLNLDLTQLESQIGRWLKAGYEAFKIKVGKPDLTEDIERLKLARDLIGPNRPLMVDANQGWDVTTAARRIRAYEDFNLLWVEEPLLSDDVEGHARLKSLVNTPIAIGENVYTKYQYNEYLRLGACDFVQADVIRVGGITPYLEIASLAHTWDVPLAPHFMLEITGQVLCSVPNAFILEDVEGGSFRELGILAEDVGVSKGCFTPPSQPGHGIVFDRKKMEPYLLHQPDGAAHTV</sequence>
<dbReference type="InterPro" id="IPR029017">
    <property type="entry name" value="Enolase-like_N"/>
</dbReference>
<dbReference type="Gene3D" id="3.20.20.120">
    <property type="entry name" value="Enolase-like C-terminal domain"/>
    <property type="match status" value="1"/>
</dbReference>
<evidence type="ECO:0000313" key="5">
    <source>
        <dbReference type="EMBL" id="MFD1675263.1"/>
    </source>
</evidence>
<dbReference type="SUPFAM" id="SSF54826">
    <property type="entry name" value="Enolase N-terminal domain-like"/>
    <property type="match status" value="1"/>
</dbReference>
<dbReference type="EMBL" id="JBHUCX010000028">
    <property type="protein sequence ID" value="MFD1675263.1"/>
    <property type="molecule type" value="Genomic_DNA"/>
</dbReference>
<dbReference type="SUPFAM" id="SSF51604">
    <property type="entry name" value="Enolase C-terminal domain-like"/>
    <property type="match status" value="1"/>
</dbReference>
<protein>
    <submittedName>
        <fullName evidence="5">Mandelate racemase/muconate lactonizing enzyme family protein</fullName>
    </submittedName>
</protein>
<dbReference type="SMART" id="SM00922">
    <property type="entry name" value="MR_MLE"/>
    <property type="match status" value="1"/>
</dbReference>
<evidence type="ECO:0000256" key="2">
    <source>
        <dbReference type="ARBA" id="ARBA00022723"/>
    </source>
</evidence>